<dbReference type="InterPro" id="IPR001810">
    <property type="entry name" value="F-box_dom"/>
</dbReference>
<accession>A0A4Q9N5J0</accession>
<dbReference type="Proteomes" id="UP000292957">
    <property type="component" value="Unassembled WGS sequence"/>
</dbReference>
<evidence type="ECO:0000259" key="2">
    <source>
        <dbReference type="Pfam" id="PF00646"/>
    </source>
</evidence>
<evidence type="ECO:0000256" key="1">
    <source>
        <dbReference type="SAM" id="SignalP"/>
    </source>
</evidence>
<protein>
    <recommendedName>
        <fullName evidence="2">F-box domain-containing protein</fullName>
    </recommendedName>
</protein>
<dbReference type="AlphaFoldDB" id="A0A4Q9N5J0"/>
<dbReference type="CDD" id="cd09917">
    <property type="entry name" value="F-box_SF"/>
    <property type="match status" value="1"/>
</dbReference>
<dbReference type="SUPFAM" id="SSF81383">
    <property type="entry name" value="F-box domain"/>
    <property type="match status" value="1"/>
</dbReference>
<evidence type="ECO:0000313" key="3">
    <source>
        <dbReference type="EMBL" id="TBU35505.1"/>
    </source>
</evidence>
<sequence>MPCNLTLLGLNVDVLAIIISYLPPRDAVALSCTCKAAHAISIDPALHTVILDHTTEQIQKFRDHLLAVESRPHVLKSLTLTKAVTWEIDPHASGPAGALADIVEQAKDLQFFSCGNMDDMIVASNMRLISALTSRTSMRALQLQYGGQHTVKIITEVESPYVRELIVDLTFVSKMPWNNLFAPLTRYQHLTTLSISKLTNRLLFPFPVAQSPQFAAGPILPSLATNIQHLTPETTPIIPSVRTLSFFSTFIPMALAATMFPNVENLTFRTDRLFRSFYIAEQAVRQEFPSLSACWHHTLAEAHIDVADCRIWPLTCRVRWLDFNFLPGGWAEEALDAVTRTKPHVISVAYRIDPDNTFWLRLPMIASELRFMDTRILELSGHRRRYVLMHLSRFPALAAIFLCVRAHYQAEDCDAEVEIIARELAERNRKLQYIGISFTDGRFMRYDDPVWNEERLGSRWWKVHRDEGHYLGEGTSVKVIPTEVGLKIREYMYEADYDSPVWEERLSTFV</sequence>
<reference evidence="3" key="1">
    <citation type="submission" date="2019-01" db="EMBL/GenBank/DDBJ databases">
        <title>Draft genome sequences of three monokaryotic isolates of the white-rot basidiomycete fungus Dichomitus squalens.</title>
        <authorList>
            <consortium name="DOE Joint Genome Institute"/>
            <person name="Lopez S.C."/>
            <person name="Andreopoulos B."/>
            <person name="Pangilinan J."/>
            <person name="Lipzen A."/>
            <person name="Riley R."/>
            <person name="Ahrendt S."/>
            <person name="Ng V."/>
            <person name="Barry K."/>
            <person name="Daum C."/>
            <person name="Grigoriev I.V."/>
            <person name="Hilden K.S."/>
            <person name="Makela M.R."/>
            <person name="de Vries R.P."/>
        </authorList>
    </citation>
    <scope>NUCLEOTIDE SEQUENCE [LARGE SCALE GENOMIC DNA]</scope>
    <source>
        <strain evidence="3">OM18370.1</strain>
    </source>
</reference>
<dbReference type="OrthoDB" id="2780918at2759"/>
<feature type="signal peptide" evidence="1">
    <location>
        <begin position="1"/>
        <end position="16"/>
    </location>
</feature>
<dbReference type="EMBL" id="ML143386">
    <property type="protein sequence ID" value="TBU35505.1"/>
    <property type="molecule type" value="Genomic_DNA"/>
</dbReference>
<name>A0A4Q9N5J0_9APHY</name>
<feature type="chain" id="PRO_5020484506" description="F-box domain-containing protein" evidence="1">
    <location>
        <begin position="17"/>
        <end position="510"/>
    </location>
</feature>
<keyword evidence="1" id="KW-0732">Signal</keyword>
<feature type="domain" description="F-box" evidence="2">
    <location>
        <begin position="7"/>
        <end position="44"/>
    </location>
</feature>
<dbReference type="Pfam" id="PF00646">
    <property type="entry name" value="F-box"/>
    <property type="match status" value="1"/>
</dbReference>
<organism evidence="3">
    <name type="scientific">Dichomitus squalens</name>
    <dbReference type="NCBI Taxonomy" id="114155"/>
    <lineage>
        <taxon>Eukaryota</taxon>
        <taxon>Fungi</taxon>
        <taxon>Dikarya</taxon>
        <taxon>Basidiomycota</taxon>
        <taxon>Agaricomycotina</taxon>
        <taxon>Agaricomycetes</taxon>
        <taxon>Polyporales</taxon>
        <taxon>Polyporaceae</taxon>
        <taxon>Dichomitus</taxon>
    </lineage>
</organism>
<proteinExistence type="predicted"/>
<gene>
    <name evidence="3" type="ORF">BD311DRAFT_647245</name>
</gene>
<dbReference type="InterPro" id="IPR036047">
    <property type="entry name" value="F-box-like_dom_sf"/>
</dbReference>